<dbReference type="Proteomes" id="UP001303160">
    <property type="component" value="Unassembled WGS sequence"/>
</dbReference>
<feature type="transmembrane region" description="Helical" evidence="2">
    <location>
        <begin position="208"/>
        <end position="231"/>
    </location>
</feature>
<name>A0AAN6XC43_9PEZI</name>
<proteinExistence type="predicted"/>
<evidence type="ECO:0000256" key="1">
    <source>
        <dbReference type="SAM" id="MobiDB-lite"/>
    </source>
</evidence>
<keyword evidence="2" id="KW-1133">Transmembrane helix</keyword>
<keyword evidence="2" id="KW-0472">Membrane</keyword>
<dbReference type="EMBL" id="MU864026">
    <property type="protein sequence ID" value="KAK4195087.1"/>
    <property type="molecule type" value="Genomic_DNA"/>
</dbReference>
<evidence type="ECO:0000313" key="3">
    <source>
        <dbReference type="EMBL" id="KAK4195087.1"/>
    </source>
</evidence>
<dbReference type="AlphaFoldDB" id="A0AAN6XC43"/>
<feature type="transmembrane region" description="Helical" evidence="2">
    <location>
        <begin position="21"/>
        <end position="43"/>
    </location>
</feature>
<keyword evidence="2" id="KW-0812">Transmembrane</keyword>
<evidence type="ECO:0000313" key="4">
    <source>
        <dbReference type="Proteomes" id="UP001303160"/>
    </source>
</evidence>
<comment type="caution">
    <text evidence="3">The sequence shown here is derived from an EMBL/GenBank/DDBJ whole genome shotgun (WGS) entry which is preliminary data.</text>
</comment>
<organism evidence="3 4">
    <name type="scientific">Triangularia verruculosa</name>
    <dbReference type="NCBI Taxonomy" id="2587418"/>
    <lineage>
        <taxon>Eukaryota</taxon>
        <taxon>Fungi</taxon>
        <taxon>Dikarya</taxon>
        <taxon>Ascomycota</taxon>
        <taxon>Pezizomycotina</taxon>
        <taxon>Sordariomycetes</taxon>
        <taxon>Sordariomycetidae</taxon>
        <taxon>Sordariales</taxon>
        <taxon>Podosporaceae</taxon>
        <taxon>Triangularia</taxon>
    </lineage>
</organism>
<feature type="region of interest" description="Disordered" evidence="1">
    <location>
        <begin position="183"/>
        <end position="202"/>
    </location>
</feature>
<evidence type="ECO:0000256" key="2">
    <source>
        <dbReference type="SAM" id="Phobius"/>
    </source>
</evidence>
<reference evidence="3" key="1">
    <citation type="journal article" date="2023" name="Mol. Phylogenet. Evol.">
        <title>Genome-scale phylogeny and comparative genomics of the fungal order Sordariales.</title>
        <authorList>
            <person name="Hensen N."/>
            <person name="Bonometti L."/>
            <person name="Westerberg I."/>
            <person name="Brannstrom I.O."/>
            <person name="Guillou S."/>
            <person name="Cros-Aarteil S."/>
            <person name="Calhoun S."/>
            <person name="Haridas S."/>
            <person name="Kuo A."/>
            <person name="Mondo S."/>
            <person name="Pangilinan J."/>
            <person name="Riley R."/>
            <person name="LaButti K."/>
            <person name="Andreopoulos B."/>
            <person name="Lipzen A."/>
            <person name="Chen C."/>
            <person name="Yan M."/>
            <person name="Daum C."/>
            <person name="Ng V."/>
            <person name="Clum A."/>
            <person name="Steindorff A."/>
            <person name="Ohm R.A."/>
            <person name="Martin F."/>
            <person name="Silar P."/>
            <person name="Natvig D.O."/>
            <person name="Lalanne C."/>
            <person name="Gautier V."/>
            <person name="Ament-Velasquez S.L."/>
            <person name="Kruys A."/>
            <person name="Hutchinson M.I."/>
            <person name="Powell A.J."/>
            <person name="Barry K."/>
            <person name="Miller A.N."/>
            <person name="Grigoriev I.V."/>
            <person name="Debuchy R."/>
            <person name="Gladieux P."/>
            <person name="Hiltunen Thoren M."/>
            <person name="Johannesson H."/>
        </authorList>
    </citation>
    <scope>NUCLEOTIDE SEQUENCE</scope>
    <source>
        <strain evidence="3">CBS 315.58</strain>
    </source>
</reference>
<protein>
    <submittedName>
        <fullName evidence="3">Uncharacterized protein</fullName>
    </submittedName>
</protein>
<gene>
    <name evidence="3" type="ORF">QBC40DRAFT_301516</name>
</gene>
<keyword evidence="4" id="KW-1185">Reference proteome</keyword>
<reference evidence="3" key="2">
    <citation type="submission" date="2023-05" db="EMBL/GenBank/DDBJ databases">
        <authorList>
            <consortium name="Lawrence Berkeley National Laboratory"/>
            <person name="Steindorff A."/>
            <person name="Hensen N."/>
            <person name="Bonometti L."/>
            <person name="Westerberg I."/>
            <person name="Brannstrom I.O."/>
            <person name="Guillou S."/>
            <person name="Cros-Aarteil S."/>
            <person name="Calhoun S."/>
            <person name="Haridas S."/>
            <person name="Kuo A."/>
            <person name="Mondo S."/>
            <person name="Pangilinan J."/>
            <person name="Riley R."/>
            <person name="Labutti K."/>
            <person name="Andreopoulos B."/>
            <person name="Lipzen A."/>
            <person name="Chen C."/>
            <person name="Yanf M."/>
            <person name="Daum C."/>
            <person name="Ng V."/>
            <person name="Clum A."/>
            <person name="Ohm R."/>
            <person name="Martin F."/>
            <person name="Silar P."/>
            <person name="Natvig D."/>
            <person name="Lalanne C."/>
            <person name="Gautier V."/>
            <person name="Ament-Velasquez S.L."/>
            <person name="Kruys A."/>
            <person name="Hutchinson M.I."/>
            <person name="Powell A.J."/>
            <person name="Barry K."/>
            <person name="Miller A.N."/>
            <person name="Grigoriev I.V."/>
            <person name="Debuchy R."/>
            <person name="Gladieux P."/>
            <person name="Thoren M.H."/>
            <person name="Johannesson H."/>
        </authorList>
    </citation>
    <scope>NUCLEOTIDE SEQUENCE</scope>
    <source>
        <strain evidence="3">CBS 315.58</strain>
    </source>
</reference>
<accession>A0AAN6XC43</accession>
<sequence>MATTSICGRLGRIPVLTRSRFVPTLLAYVFLLSLMVGGVQAALPAEFTNSFEGLGNGGSVGLTWEGVKPEYFPLSITAQVIDKGGEAGGSRVTVYKVNVTGEFNRFFMFSSRSDEVGQVSGDWDMGDDGSNSYVWTNMPYPLRWIKSGLYQLELRPSTWTDGEAPVLARSPFFNVGDYVAPAPSPSASSSPPSRADKETSGGGVSKPVAIGVGVAIGVPSLVALVVVGWFFRRKQLRAKAEKNRLKRIGWVFGVAGQPWGGLGSMNCTFTFDQSWNLLITPDRADAGDVPAFLALLGPPQRPHCLFLRMEPRQAPRGAYRSTRLLSPVITLERFREKMPTFWTTSNATLPLSTGHGMIIRGSRYEDRANNLGTTA</sequence>